<dbReference type="GO" id="GO:0005096">
    <property type="term" value="F:GTPase activator activity"/>
    <property type="evidence" value="ECO:0007669"/>
    <property type="project" value="InterPro"/>
</dbReference>
<dbReference type="PROSITE" id="PS50088">
    <property type="entry name" value="ANK_REPEAT"/>
    <property type="match status" value="2"/>
</dbReference>
<evidence type="ECO:0000256" key="3">
    <source>
        <dbReference type="ARBA" id="ARBA00022833"/>
    </source>
</evidence>
<evidence type="ECO:0000259" key="6">
    <source>
        <dbReference type="PROSITE" id="PS50003"/>
    </source>
</evidence>
<sequence>MAAFIELEDSPMFQKQICSLQYTADELKDRCQTLYEGSKKFMTALGEAYNGDNSFADSLEASGGGQDDPISVSIGGPIMTKFINAFRELAGYKELLRSQVEHVLVDRLMHFMTVDLQDAKESRRRFDKAINTYDQAREKFVSLKKNTRGDIVAELEEDLQNSKSAFERSRFNLVNALMNIEAKKKSEFLESISAIMDAHLRYFKLGYDLLSQLEPFIHQVLTYAQQSKELAKAEQDRLEKRIQEFRTQSEIDTLRASTNKEPSTSTGGIHVIGMSSDKNIEAIMQSSTNGEVQTIKQGYLIKRSSSLRGDWKRRFFVLNSQGTLYYYMNKGTKMGSHHQYTGSAEQNSGVFARFRARHNRSSSFNEETLGCHIIDLCTSTIKMDAKDTDLRLCFRIISPLKTYTLQAENGADRMDWVNKITAVITSLLNSHILQQHVENNAYARRASSNARSPNSLGTLEIDQIGNRAEPVSVVLKEIPGNDVCAECSASGPDWASLNLGILLCIECSGVHRNLGVHISKVRSLTLDVKVWEPSIVELFCTLGNAYCNSVWEGSLVKNERVDESNAIGTSITKPCAKDAISNKEKYIHAKLTGFQSVGNLFWYSCLLQVIVYVDKLLIIRDAMQPRVPSNSTDIWQAVKTDNLREVYHLIAISDTNIVNTTFDGVFSIELYHLVVDAQDSSLDSHKEERKQYDPSACQRIKDSNDPGNCLQGCSLLHLACHCGNPVMLELLLQFGADINKCDFHGRTPLHHCISLGNNTLAKYLLRRGARSSIKDGAGFSALERAMEKGAITDEELFILLTES</sequence>
<dbReference type="Pfam" id="PF01412">
    <property type="entry name" value="ArfGap"/>
    <property type="match status" value="1"/>
</dbReference>
<evidence type="ECO:0000313" key="8">
    <source>
        <dbReference type="Proteomes" id="UP000515121"/>
    </source>
</evidence>
<dbReference type="GO" id="GO:0008270">
    <property type="term" value="F:zinc ion binding"/>
    <property type="evidence" value="ECO:0007669"/>
    <property type="project" value="UniProtKB-KW"/>
</dbReference>
<evidence type="ECO:0000259" key="7">
    <source>
        <dbReference type="PROSITE" id="PS50115"/>
    </source>
</evidence>
<dbReference type="InterPro" id="IPR036770">
    <property type="entry name" value="Ankyrin_rpt-contain_sf"/>
</dbReference>
<dbReference type="Gene3D" id="1.25.40.20">
    <property type="entry name" value="Ankyrin repeat-containing domain"/>
    <property type="match status" value="1"/>
</dbReference>
<organism evidence="8 9">
    <name type="scientific">Durio zibethinus</name>
    <name type="common">Durian</name>
    <dbReference type="NCBI Taxonomy" id="66656"/>
    <lineage>
        <taxon>Eukaryota</taxon>
        <taxon>Viridiplantae</taxon>
        <taxon>Streptophyta</taxon>
        <taxon>Embryophyta</taxon>
        <taxon>Tracheophyta</taxon>
        <taxon>Spermatophyta</taxon>
        <taxon>Magnoliopsida</taxon>
        <taxon>eudicotyledons</taxon>
        <taxon>Gunneridae</taxon>
        <taxon>Pentapetalae</taxon>
        <taxon>rosids</taxon>
        <taxon>malvids</taxon>
        <taxon>Malvales</taxon>
        <taxon>Malvaceae</taxon>
        <taxon>Helicteroideae</taxon>
        <taxon>Durio</taxon>
    </lineage>
</organism>
<dbReference type="SUPFAM" id="SSF103657">
    <property type="entry name" value="BAR/IMD domain-like"/>
    <property type="match status" value="1"/>
</dbReference>
<dbReference type="SMART" id="SM00233">
    <property type="entry name" value="PH"/>
    <property type="match status" value="1"/>
</dbReference>
<dbReference type="RefSeq" id="XP_022727003.1">
    <property type="nucleotide sequence ID" value="XM_022871268.1"/>
</dbReference>
<gene>
    <name evidence="9 10" type="primary">LOC111282952</name>
</gene>
<dbReference type="Pfam" id="PF12796">
    <property type="entry name" value="Ank_2"/>
    <property type="match status" value="1"/>
</dbReference>
<dbReference type="CDD" id="cd13250">
    <property type="entry name" value="PH_ACAP"/>
    <property type="match status" value="1"/>
</dbReference>
<dbReference type="OrthoDB" id="194358at2759"/>
<keyword evidence="8" id="KW-1185">Reference proteome</keyword>
<dbReference type="InterPro" id="IPR001849">
    <property type="entry name" value="PH_domain"/>
</dbReference>
<dbReference type="CDD" id="cd07606">
    <property type="entry name" value="BAR_SFC_plant"/>
    <property type="match status" value="1"/>
</dbReference>
<dbReference type="CDD" id="cd08204">
    <property type="entry name" value="ArfGap"/>
    <property type="match status" value="1"/>
</dbReference>
<keyword evidence="4" id="KW-0040">ANK repeat</keyword>
<dbReference type="SMART" id="SM00721">
    <property type="entry name" value="BAR"/>
    <property type="match status" value="1"/>
</dbReference>
<dbReference type="PROSITE" id="PS50115">
    <property type="entry name" value="ARFGAP"/>
    <property type="match status" value="1"/>
</dbReference>
<dbReference type="Gene3D" id="1.10.220.150">
    <property type="entry name" value="Arf GTPase activating protein"/>
    <property type="match status" value="1"/>
</dbReference>
<dbReference type="Pfam" id="PF16746">
    <property type="entry name" value="BAR_3"/>
    <property type="match status" value="1"/>
</dbReference>
<evidence type="ECO:0000313" key="9">
    <source>
        <dbReference type="RefSeq" id="XP_022727003.1"/>
    </source>
</evidence>
<evidence type="ECO:0000256" key="2">
    <source>
        <dbReference type="ARBA" id="ARBA00022771"/>
    </source>
</evidence>
<evidence type="ECO:0000256" key="5">
    <source>
        <dbReference type="PROSITE-ProRule" id="PRU00288"/>
    </source>
</evidence>
<dbReference type="PANTHER" id="PTHR23180">
    <property type="entry name" value="CENTAURIN/ARF"/>
    <property type="match status" value="1"/>
</dbReference>
<keyword evidence="1" id="KW-0479">Metal-binding</keyword>
<dbReference type="InterPro" id="IPR045258">
    <property type="entry name" value="ACAP1/2/3-like"/>
</dbReference>
<dbReference type="SMART" id="SM00248">
    <property type="entry name" value="ANK"/>
    <property type="match status" value="2"/>
</dbReference>
<dbReference type="GeneID" id="111282952"/>
<dbReference type="Gene3D" id="2.30.29.30">
    <property type="entry name" value="Pleckstrin-homology domain (PH domain)/Phosphotyrosine-binding domain (PTB)"/>
    <property type="match status" value="1"/>
</dbReference>
<keyword evidence="3" id="KW-0862">Zinc</keyword>
<dbReference type="PANTHER" id="PTHR23180:SF244">
    <property type="entry name" value="ADP-RIBOSYLATION FACTOR GTPASE-ACTIVATING PROTEIN AGD2"/>
    <property type="match status" value="1"/>
</dbReference>
<dbReference type="PROSITE" id="PS50003">
    <property type="entry name" value="PH_DOMAIN"/>
    <property type="match status" value="1"/>
</dbReference>
<protein>
    <submittedName>
        <fullName evidence="9 10">ADP-ribosylation factor GTPase-activating protein AGD2-like isoform X1</fullName>
    </submittedName>
</protein>
<dbReference type="InterPro" id="IPR038508">
    <property type="entry name" value="ArfGAP_dom_sf"/>
</dbReference>
<dbReference type="Gene3D" id="1.20.1270.60">
    <property type="entry name" value="Arfaptin homology (AH) domain/BAR domain"/>
    <property type="match status" value="1"/>
</dbReference>
<reference evidence="9 10" key="1">
    <citation type="submission" date="2025-04" db="UniProtKB">
        <authorList>
            <consortium name="RefSeq"/>
        </authorList>
    </citation>
    <scope>IDENTIFICATION</scope>
    <source>
        <tissue evidence="9 10">Fruit stalk</tissue>
    </source>
</reference>
<feature type="domain" description="PH" evidence="6">
    <location>
        <begin position="293"/>
        <end position="425"/>
    </location>
</feature>
<dbReference type="PRINTS" id="PR00405">
    <property type="entry name" value="REVINTRACTNG"/>
</dbReference>
<dbReference type="RefSeq" id="XP_022727004.1">
    <property type="nucleotide sequence ID" value="XM_022871269.1"/>
</dbReference>
<keyword evidence="2 5" id="KW-0863">Zinc-finger</keyword>
<dbReference type="InterPro" id="IPR011993">
    <property type="entry name" value="PH-like_dom_sf"/>
</dbReference>
<feature type="domain" description="Arf-GAP" evidence="7">
    <location>
        <begin position="469"/>
        <end position="591"/>
    </location>
</feature>
<dbReference type="PROSITE" id="PS50297">
    <property type="entry name" value="ANK_REP_REGION"/>
    <property type="match status" value="2"/>
</dbReference>
<dbReference type="GO" id="GO:0005737">
    <property type="term" value="C:cytoplasm"/>
    <property type="evidence" value="ECO:0007669"/>
    <property type="project" value="InterPro"/>
</dbReference>
<dbReference type="InterPro" id="IPR027267">
    <property type="entry name" value="AH/BAR_dom_sf"/>
</dbReference>
<dbReference type="InterPro" id="IPR002110">
    <property type="entry name" value="Ankyrin_rpt"/>
</dbReference>
<name>A0A6P5XFH4_DURZI</name>
<dbReference type="SMART" id="SM00105">
    <property type="entry name" value="ArfGap"/>
    <property type="match status" value="1"/>
</dbReference>
<dbReference type="InterPro" id="IPR037278">
    <property type="entry name" value="ARFGAP/RecO"/>
</dbReference>
<dbReference type="InterPro" id="IPR001164">
    <property type="entry name" value="ArfGAP_dom"/>
</dbReference>
<dbReference type="SUPFAM" id="SSF57863">
    <property type="entry name" value="ArfGap/RecO-like zinc finger"/>
    <property type="match status" value="1"/>
</dbReference>
<dbReference type="InterPro" id="IPR035670">
    <property type="entry name" value="AGD1/2/3/4_BAR_plant"/>
</dbReference>
<dbReference type="InterPro" id="IPR004148">
    <property type="entry name" value="BAR_dom"/>
</dbReference>
<evidence type="ECO:0000256" key="4">
    <source>
        <dbReference type="PROSITE-ProRule" id="PRU00023"/>
    </source>
</evidence>
<feature type="repeat" description="ANK" evidence="4">
    <location>
        <begin position="744"/>
        <end position="776"/>
    </location>
</feature>
<dbReference type="KEGG" id="dzi:111282952"/>
<dbReference type="Proteomes" id="UP000515121">
    <property type="component" value="Unplaced"/>
</dbReference>
<evidence type="ECO:0000256" key="1">
    <source>
        <dbReference type="ARBA" id="ARBA00022723"/>
    </source>
</evidence>
<dbReference type="AlphaFoldDB" id="A0A6P5XFH4"/>
<dbReference type="Pfam" id="PF00169">
    <property type="entry name" value="PH"/>
    <property type="match status" value="1"/>
</dbReference>
<evidence type="ECO:0000313" key="10">
    <source>
        <dbReference type="RefSeq" id="XP_022727004.1"/>
    </source>
</evidence>
<dbReference type="SUPFAM" id="SSF48403">
    <property type="entry name" value="Ankyrin repeat"/>
    <property type="match status" value="1"/>
</dbReference>
<proteinExistence type="predicted"/>
<feature type="repeat" description="ANK" evidence="4">
    <location>
        <begin position="711"/>
        <end position="743"/>
    </location>
</feature>
<dbReference type="SUPFAM" id="SSF50729">
    <property type="entry name" value="PH domain-like"/>
    <property type="match status" value="1"/>
</dbReference>
<accession>A0A6P5XFH4</accession>